<dbReference type="InterPro" id="IPR019734">
    <property type="entry name" value="TPR_rpt"/>
</dbReference>
<dbReference type="InterPro" id="IPR011009">
    <property type="entry name" value="Kinase-like_dom_sf"/>
</dbReference>
<evidence type="ECO:0000256" key="6">
    <source>
        <dbReference type="PROSITE-ProRule" id="PRU10141"/>
    </source>
</evidence>
<dbReference type="PROSITE" id="PS00108">
    <property type="entry name" value="PROTEIN_KINASE_ST"/>
    <property type="match status" value="1"/>
</dbReference>
<dbReference type="Proteomes" id="UP000326354">
    <property type="component" value="Chromosome"/>
</dbReference>
<dbReference type="Pfam" id="PF13432">
    <property type="entry name" value="TPR_16"/>
    <property type="match status" value="2"/>
</dbReference>
<feature type="repeat" description="TPR" evidence="5">
    <location>
        <begin position="653"/>
        <end position="686"/>
    </location>
</feature>
<dbReference type="SMART" id="SM00028">
    <property type="entry name" value="TPR"/>
    <property type="match status" value="11"/>
</dbReference>
<dbReference type="Pfam" id="PF13414">
    <property type="entry name" value="TPR_11"/>
    <property type="match status" value="1"/>
</dbReference>
<dbReference type="PANTHER" id="PTHR44858">
    <property type="entry name" value="TETRATRICOPEPTIDE REPEAT PROTEIN 6"/>
    <property type="match status" value="1"/>
</dbReference>
<keyword evidence="3 5" id="KW-0802">TPR repeat</keyword>
<dbReference type="SUPFAM" id="SSF56112">
    <property type="entry name" value="Protein kinase-like (PK-like)"/>
    <property type="match status" value="1"/>
</dbReference>
<dbReference type="PROSITE" id="PS00107">
    <property type="entry name" value="PROTEIN_KINASE_ATP"/>
    <property type="match status" value="1"/>
</dbReference>
<protein>
    <recommendedName>
        <fullName evidence="7">Protein kinase domain-containing protein</fullName>
    </recommendedName>
</protein>
<feature type="repeat" description="TPR" evidence="5">
    <location>
        <begin position="449"/>
        <end position="482"/>
    </location>
</feature>
<dbReference type="InterPro" id="IPR011990">
    <property type="entry name" value="TPR-like_helical_dom_sf"/>
</dbReference>
<proteinExistence type="predicted"/>
<dbReference type="AlphaFoldDB" id="A0A5S9IR78"/>
<accession>A0A5S9IR78</accession>
<dbReference type="InterPro" id="IPR008271">
    <property type="entry name" value="Ser/Thr_kinase_AS"/>
</dbReference>
<feature type="repeat" description="TPR" evidence="5">
    <location>
        <begin position="585"/>
        <end position="618"/>
    </location>
</feature>
<dbReference type="PROSITE" id="PS50011">
    <property type="entry name" value="PROTEIN_KINASE_DOM"/>
    <property type="match status" value="1"/>
</dbReference>
<keyword evidence="1" id="KW-0677">Repeat</keyword>
<organism evidence="8 9">
    <name type="scientific">Uabimicrobium amorphum</name>
    <dbReference type="NCBI Taxonomy" id="2596890"/>
    <lineage>
        <taxon>Bacteria</taxon>
        <taxon>Pseudomonadati</taxon>
        <taxon>Planctomycetota</taxon>
        <taxon>Candidatus Uabimicrobiia</taxon>
        <taxon>Candidatus Uabimicrobiales</taxon>
        <taxon>Candidatus Uabimicrobiaceae</taxon>
        <taxon>Candidatus Uabimicrobium</taxon>
    </lineage>
</organism>
<dbReference type="RefSeq" id="WP_151970473.1">
    <property type="nucleotide sequence ID" value="NZ_AP019860.1"/>
</dbReference>
<dbReference type="PROSITE" id="PS50293">
    <property type="entry name" value="TPR_REGION"/>
    <property type="match status" value="1"/>
</dbReference>
<dbReference type="OrthoDB" id="258731at2"/>
<feature type="binding site" evidence="6">
    <location>
        <position position="39"/>
    </location>
    <ligand>
        <name>ATP</name>
        <dbReference type="ChEBI" id="CHEBI:30616"/>
    </ligand>
</feature>
<gene>
    <name evidence="8" type="ORF">UABAM_04800</name>
</gene>
<sequence length="740" mass="85904">MAETLVNQRYKIQKVIGKGASGNVHLAMDVKKNTLVAIKQCYIEDDEKSIQRLHREYQYMQQIQHKNVAKALDFFIVKNNYCIVVEYYEGPTLKKLIVEKPFSLSVEEQLAIAIQICAGVAEINRHGVVHRDLKPENIILTLPNYTPKILDLGICRQINATSQALTKTGEVVGTIPYMSPEQVNGKLSHNTDVFSLATIFYQFFLWQASSPFYSGNYVATATRIIEEKLPPLARVYPRHNEHIEKISPILEKALYKKSYLRLSSAQKFLHCLKNGTPPTSALRFFKYIALVLAIFLVMYNIDKRQADGNEDRITKSMNKIVYFIGADQHEEVIIEANKILTIDNTFVSAYSHRGFAYLEMHKNDLAQRDFEKVLQLEPQHFVAHCNLAIIYFRRKEFTLAEKKFNEALNINPQYSPAYINRSLMYAQQQRFTESLRDLNTLLMIDKNNAMAYTNRGCAYAQLQKYRLALQDFNKAILVNPKYSDAYKNRANLYVKIQKFDLATKDYTTAIKIDSQNVDVYLNRAKAYLIQKKYTRANKDINRYLYHAPRSAEGYFLKARLYRIQDKFSVAEQHYTQAIEIDKNYADAYVERGSVRAAQQKYALAEQDFATALSRKPQFFFAYMNRGNLYLAQEKYLQAEKDFANAKAIRPQNPHPYIQLADMYMATKHYKKALQNYELAIKMNPKMLYAHARLGSCYFQQQKYLLAIRSWEESIKLGAKSSEISPFIKEAQKRLQQKEKK</sequence>
<dbReference type="Pfam" id="PF00069">
    <property type="entry name" value="Pkinase"/>
    <property type="match status" value="1"/>
</dbReference>
<feature type="domain" description="Protein kinase" evidence="7">
    <location>
        <begin position="10"/>
        <end position="273"/>
    </location>
</feature>
<evidence type="ECO:0000256" key="3">
    <source>
        <dbReference type="ARBA" id="ARBA00022803"/>
    </source>
</evidence>
<dbReference type="EMBL" id="AP019860">
    <property type="protein sequence ID" value="BBM86414.1"/>
    <property type="molecule type" value="Genomic_DNA"/>
</dbReference>
<dbReference type="Pfam" id="PF00515">
    <property type="entry name" value="TPR_1"/>
    <property type="match status" value="1"/>
</dbReference>
<feature type="repeat" description="TPR" evidence="5">
    <location>
        <begin position="619"/>
        <end position="652"/>
    </location>
</feature>
<dbReference type="KEGG" id="uam:UABAM_04800"/>
<feature type="repeat" description="TPR" evidence="5">
    <location>
        <begin position="381"/>
        <end position="414"/>
    </location>
</feature>
<evidence type="ECO:0000313" key="9">
    <source>
        <dbReference type="Proteomes" id="UP000326354"/>
    </source>
</evidence>
<feature type="repeat" description="TPR" evidence="5">
    <location>
        <begin position="551"/>
        <end position="584"/>
    </location>
</feature>
<evidence type="ECO:0000256" key="4">
    <source>
        <dbReference type="ARBA" id="ARBA00022840"/>
    </source>
</evidence>
<dbReference type="GO" id="GO:0005524">
    <property type="term" value="F:ATP binding"/>
    <property type="evidence" value="ECO:0007669"/>
    <property type="project" value="UniProtKB-UniRule"/>
</dbReference>
<dbReference type="PANTHER" id="PTHR44858:SF1">
    <property type="entry name" value="UDP-N-ACETYLGLUCOSAMINE--PEPTIDE N-ACETYLGLUCOSAMINYLTRANSFERASE SPINDLY-RELATED"/>
    <property type="match status" value="1"/>
</dbReference>
<evidence type="ECO:0000256" key="1">
    <source>
        <dbReference type="ARBA" id="ARBA00022737"/>
    </source>
</evidence>
<dbReference type="Gene3D" id="1.25.40.10">
    <property type="entry name" value="Tetratricopeptide repeat domain"/>
    <property type="match status" value="6"/>
</dbReference>
<dbReference type="InterPro" id="IPR017441">
    <property type="entry name" value="Protein_kinase_ATP_BS"/>
</dbReference>
<dbReference type="Gene3D" id="1.10.510.10">
    <property type="entry name" value="Transferase(Phosphotransferase) domain 1"/>
    <property type="match status" value="1"/>
</dbReference>
<dbReference type="CDD" id="cd14014">
    <property type="entry name" value="STKc_PknB_like"/>
    <property type="match status" value="1"/>
</dbReference>
<dbReference type="Pfam" id="PF13181">
    <property type="entry name" value="TPR_8"/>
    <property type="match status" value="2"/>
</dbReference>
<keyword evidence="9" id="KW-1185">Reference proteome</keyword>
<feature type="repeat" description="TPR" evidence="5">
    <location>
        <begin position="483"/>
        <end position="516"/>
    </location>
</feature>
<dbReference type="PROSITE" id="PS50005">
    <property type="entry name" value="TPR"/>
    <property type="match status" value="8"/>
</dbReference>
<dbReference type="GO" id="GO:0004672">
    <property type="term" value="F:protein kinase activity"/>
    <property type="evidence" value="ECO:0007669"/>
    <property type="project" value="InterPro"/>
</dbReference>
<evidence type="ECO:0000256" key="2">
    <source>
        <dbReference type="ARBA" id="ARBA00022741"/>
    </source>
</evidence>
<keyword evidence="4 6" id="KW-0067">ATP-binding</keyword>
<dbReference type="SUPFAM" id="SSF48452">
    <property type="entry name" value="TPR-like"/>
    <property type="match status" value="3"/>
</dbReference>
<feature type="repeat" description="TPR" evidence="5">
    <location>
        <begin position="347"/>
        <end position="380"/>
    </location>
</feature>
<reference evidence="8 9" key="1">
    <citation type="submission" date="2019-08" db="EMBL/GenBank/DDBJ databases">
        <title>Complete genome sequence of Candidatus Uab amorphum.</title>
        <authorList>
            <person name="Shiratori T."/>
            <person name="Suzuki S."/>
            <person name="Kakizawa Y."/>
            <person name="Ishida K."/>
        </authorList>
    </citation>
    <scope>NUCLEOTIDE SEQUENCE [LARGE SCALE GENOMIC DNA]</scope>
    <source>
        <strain evidence="8 9">SRT547</strain>
    </source>
</reference>
<evidence type="ECO:0000259" key="7">
    <source>
        <dbReference type="PROSITE" id="PS50011"/>
    </source>
</evidence>
<dbReference type="InterPro" id="IPR050498">
    <property type="entry name" value="Ycf3"/>
</dbReference>
<keyword evidence="2 6" id="KW-0547">Nucleotide-binding</keyword>
<dbReference type="InterPro" id="IPR000719">
    <property type="entry name" value="Prot_kinase_dom"/>
</dbReference>
<dbReference type="SMART" id="SM00220">
    <property type="entry name" value="S_TKc"/>
    <property type="match status" value="1"/>
</dbReference>
<evidence type="ECO:0000256" key="5">
    <source>
        <dbReference type="PROSITE-ProRule" id="PRU00339"/>
    </source>
</evidence>
<name>A0A5S9IR78_UABAM</name>
<evidence type="ECO:0000313" key="8">
    <source>
        <dbReference type="EMBL" id="BBM86414.1"/>
    </source>
</evidence>